<name>A0ABR7K2Q7_9FIRM</name>
<dbReference type="Pfam" id="PF09639">
    <property type="entry name" value="YjcQ"/>
    <property type="match status" value="1"/>
</dbReference>
<reference evidence="1 2" key="1">
    <citation type="submission" date="2020-08" db="EMBL/GenBank/DDBJ databases">
        <authorList>
            <person name="Liu C."/>
            <person name="Sun Q."/>
        </authorList>
    </citation>
    <scope>NUCLEOTIDE SEQUENCE [LARGE SCALE GENOMIC DNA]</scope>
    <source>
        <strain evidence="1 2">NSJ-45</strain>
    </source>
</reference>
<comment type="caution">
    <text evidence="1">The sequence shown here is derived from an EMBL/GenBank/DDBJ whole genome shotgun (WGS) entry which is preliminary data.</text>
</comment>
<protein>
    <recommendedName>
        <fullName evidence="3">YjcQ protein</fullName>
    </recommendedName>
</protein>
<dbReference type="SUPFAM" id="SSF46785">
    <property type="entry name" value="Winged helix' DNA-binding domain"/>
    <property type="match status" value="1"/>
</dbReference>
<gene>
    <name evidence="1" type="ORF">H8891_06225</name>
</gene>
<accession>A0ABR7K2Q7</accession>
<dbReference type="Gene3D" id="1.10.10.10">
    <property type="entry name" value="Winged helix-like DNA-binding domain superfamily/Winged helix DNA-binding domain"/>
    <property type="match status" value="1"/>
</dbReference>
<keyword evidence="2" id="KW-1185">Reference proteome</keyword>
<dbReference type="Proteomes" id="UP000611796">
    <property type="component" value="Unassembled WGS sequence"/>
</dbReference>
<sequence>MKLDTKQKVLVAIYTEYQKDIPNMSNNIKAKELGIDGEVFVIALDKLMNEGLITGVYFNKVNNKILATCMDELMMTRDGIEYVETKLGIEKTLSGTEKVQEMAKKSVNWGWHEFKDITVKVLSEMGKHGIDKAMGN</sequence>
<proteinExistence type="predicted"/>
<dbReference type="EMBL" id="JACRWD010000001">
    <property type="protein sequence ID" value="MBC6003391.1"/>
    <property type="molecule type" value="Genomic_DNA"/>
</dbReference>
<organism evidence="1 2">
    <name type="scientific">Paeniclostridium hominis</name>
    <dbReference type="NCBI Taxonomy" id="2764329"/>
    <lineage>
        <taxon>Bacteria</taxon>
        <taxon>Bacillati</taxon>
        <taxon>Bacillota</taxon>
        <taxon>Clostridia</taxon>
        <taxon>Peptostreptococcales</taxon>
        <taxon>Peptostreptococcaceae</taxon>
        <taxon>Paeniclostridium</taxon>
    </lineage>
</organism>
<dbReference type="InterPro" id="IPR018597">
    <property type="entry name" value="Phage_Tuc2009_YjcQ"/>
</dbReference>
<evidence type="ECO:0000313" key="2">
    <source>
        <dbReference type="Proteomes" id="UP000611796"/>
    </source>
</evidence>
<evidence type="ECO:0000313" key="1">
    <source>
        <dbReference type="EMBL" id="MBC6003391.1"/>
    </source>
</evidence>
<evidence type="ECO:0008006" key="3">
    <source>
        <dbReference type="Google" id="ProtNLM"/>
    </source>
</evidence>
<dbReference type="InterPro" id="IPR036388">
    <property type="entry name" value="WH-like_DNA-bd_sf"/>
</dbReference>
<dbReference type="RefSeq" id="WP_187005648.1">
    <property type="nucleotide sequence ID" value="NZ_JACRWD010000001.1"/>
</dbReference>
<dbReference type="InterPro" id="IPR036390">
    <property type="entry name" value="WH_DNA-bd_sf"/>
</dbReference>